<dbReference type="NCBIfam" id="NF003555">
    <property type="entry name" value="PRK05218.1"/>
    <property type="match status" value="1"/>
</dbReference>
<feature type="region of interest" description="C" evidence="8">
    <location>
        <begin position="545"/>
        <end position="674"/>
    </location>
</feature>
<dbReference type="Gene3D" id="3.40.50.11260">
    <property type="match status" value="1"/>
</dbReference>
<evidence type="ECO:0000256" key="8">
    <source>
        <dbReference type="HAMAP-Rule" id="MF_00505"/>
    </source>
</evidence>
<dbReference type="CDD" id="cd16927">
    <property type="entry name" value="HATPase_Hsp90-like"/>
    <property type="match status" value="1"/>
</dbReference>
<dbReference type="SUPFAM" id="SSF110942">
    <property type="entry name" value="HSP90 C-terminal domain"/>
    <property type="match status" value="1"/>
</dbReference>
<dbReference type="GO" id="GO:0051082">
    <property type="term" value="F:unfolded protein binding"/>
    <property type="evidence" value="ECO:0007669"/>
    <property type="project" value="UniProtKB-UniRule"/>
</dbReference>
<dbReference type="SUPFAM" id="SSF55874">
    <property type="entry name" value="ATPase domain of HSP90 chaperone/DNA topoisomerase II/histidine kinase"/>
    <property type="match status" value="1"/>
</dbReference>
<feature type="binding site" evidence="9">
    <location>
        <position position="91"/>
    </location>
    <ligand>
        <name>ATP</name>
        <dbReference type="ChEBI" id="CHEBI:30616"/>
    </ligand>
</feature>
<feature type="compositionally biased region" description="Acidic residues" evidence="10">
    <location>
        <begin position="664"/>
        <end position="674"/>
    </location>
</feature>
<comment type="subcellular location">
    <subcellularLocation>
        <location evidence="1 8">Cytoplasm</location>
    </subcellularLocation>
</comment>
<sequence>MSEMFTFQAETQQLLDILIHSLYTEREIFLRELLSNASDALNRMQFTQLTESDVLDPEAELKITITSDEEAGTMTISDTGIGMTREEVIENLGTIARSGAKNFIQALKDAPNSEAAQNIIGQFGVGFYSVFMAADTVQVVTRSYKPDAEAVMWEADGGTAYSIEPAHKETRGTDIIIKLKDDAKEFASPWKIKDIIRRHSDYIAFPIYVGDDEDPTNKQTAIWRKSPSEVTDEEYDAFYKQFTLDFGEPLHRIHMRADVPMQFYALLFIPSTAQQNMFSPRKEPGLALYSRKILIDEYNNDLLPEYLQFVQGVVDSEDLPLNVSRESVKADRIIARLKGTLTKRIMSDLKKMAANEPDDYLSIYEEFGRYLKQGVVAAPQDKDDLMELLLFQSTHDDDVDEYISLQGYVDRMVEGQNEIYYVVADDFSTARRSPHLEPFRQRGIEVLYFSDPVDAMLPMGLTDYKGHSFRAVDEADIDLTDVGTPKEDENQPEPLESSSTETLIDRVKSVLGSRVSDVRMSKTLVGSPARLISQENGGTRHMFRINRLLDREYEMPVKALELNPRHPLLHNLSHMLDGNPSSPMIDLVVMQLFETALLQEGIHPDPASMAARLNMLMEAATGTAVETLDFASVLPEKEAPEAKMADVEAPEAEAFTPEPSSSPEEPDSAEEPEA</sequence>
<evidence type="ECO:0000313" key="11">
    <source>
        <dbReference type="EMBL" id="QPC84701.1"/>
    </source>
</evidence>
<keyword evidence="3 8" id="KW-0963">Cytoplasm</keyword>
<comment type="caution">
    <text evidence="8">Lacks conserved residue(s) required for the propagation of feature annotation.</text>
</comment>
<keyword evidence="6 8" id="KW-0346">Stress response</keyword>
<feature type="binding site" evidence="9">
    <location>
        <position position="325"/>
    </location>
    <ligand>
        <name>ATP</name>
        <dbReference type="ChEBI" id="CHEBI:30616"/>
    </ligand>
</feature>
<evidence type="ECO:0000256" key="2">
    <source>
        <dbReference type="ARBA" id="ARBA00008239"/>
    </source>
</evidence>
<feature type="compositionally biased region" description="Basic and acidic residues" evidence="10">
    <location>
        <begin position="636"/>
        <end position="646"/>
    </location>
</feature>
<dbReference type="AlphaFoldDB" id="A0A7S8ED19"/>
<keyword evidence="7 8" id="KW-0143">Chaperone</keyword>
<comment type="function">
    <text evidence="8">Molecular chaperone. Has ATPase activity.</text>
</comment>
<evidence type="ECO:0000256" key="6">
    <source>
        <dbReference type="ARBA" id="ARBA00023016"/>
    </source>
</evidence>
<dbReference type="Gene3D" id="1.20.120.790">
    <property type="entry name" value="Heat shock protein 90, C-terminal domain"/>
    <property type="match status" value="1"/>
</dbReference>
<dbReference type="KEGG" id="pmet:G4Y79_10085"/>
<dbReference type="RefSeq" id="WP_195172764.1">
    <property type="nucleotide sequence ID" value="NZ_CP062983.1"/>
</dbReference>
<feature type="binding site" evidence="9">
    <location>
        <position position="83"/>
    </location>
    <ligand>
        <name>ATP</name>
        <dbReference type="ChEBI" id="CHEBI:30616"/>
    </ligand>
</feature>
<dbReference type="PIRSF" id="PIRSF002583">
    <property type="entry name" value="Hsp90"/>
    <property type="match status" value="1"/>
</dbReference>
<feature type="region of interest" description="Disordered" evidence="10">
    <location>
        <begin position="636"/>
        <end position="674"/>
    </location>
</feature>
<evidence type="ECO:0000256" key="7">
    <source>
        <dbReference type="ARBA" id="ARBA00023186"/>
    </source>
</evidence>
<name>A0A7S8ED19_9CHLR</name>
<dbReference type="GO" id="GO:0005737">
    <property type="term" value="C:cytoplasm"/>
    <property type="evidence" value="ECO:0007669"/>
    <property type="project" value="UniProtKB-SubCell"/>
</dbReference>
<dbReference type="HAMAP" id="MF_00505">
    <property type="entry name" value="HSP90"/>
    <property type="match status" value="1"/>
</dbReference>
<feature type="binding site" evidence="9">
    <location>
        <position position="173"/>
    </location>
    <ligand>
        <name>ATP</name>
        <dbReference type="ChEBI" id="CHEBI:30616"/>
    </ligand>
</feature>
<feature type="binding site" evidence="9">
    <location>
        <begin position="98"/>
        <end position="99"/>
    </location>
    <ligand>
        <name>ATP</name>
        <dbReference type="ChEBI" id="CHEBI:30616"/>
    </ligand>
</feature>
<dbReference type="GO" id="GO:0016887">
    <property type="term" value="F:ATP hydrolysis activity"/>
    <property type="evidence" value="ECO:0007669"/>
    <property type="project" value="InterPro"/>
</dbReference>
<feature type="region of interest" description="Disordered" evidence="10">
    <location>
        <begin position="480"/>
        <end position="500"/>
    </location>
</feature>
<gene>
    <name evidence="8 11" type="primary">htpG</name>
    <name evidence="11" type="ORF">G4Y79_10085</name>
</gene>
<dbReference type="Gene3D" id="3.30.565.10">
    <property type="entry name" value="Histidine kinase-like ATPase, C-terminal domain"/>
    <property type="match status" value="1"/>
</dbReference>
<dbReference type="Proteomes" id="UP000594468">
    <property type="component" value="Chromosome"/>
</dbReference>
<dbReference type="SUPFAM" id="SSF54211">
    <property type="entry name" value="Ribosomal protein S5 domain 2-like"/>
    <property type="match status" value="1"/>
</dbReference>
<feature type="binding site" evidence="9">
    <location>
        <begin position="122"/>
        <end position="127"/>
    </location>
    <ligand>
        <name>ATP</name>
        <dbReference type="ChEBI" id="CHEBI:30616"/>
    </ligand>
</feature>
<comment type="subunit">
    <text evidence="8">Homodimer.</text>
</comment>
<accession>A0A7S8ED19</accession>
<comment type="similarity">
    <text evidence="2 8">Belongs to the heat shock protein 90 family.</text>
</comment>
<dbReference type="FunFam" id="3.30.565.10:FF:000009">
    <property type="entry name" value="Molecular chaperone HtpG"/>
    <property type="match status" value="1"/>
</dbReference>
<dbReference type="InterPro" id="IPR036890">
    <property type="entry name" value="HATPase_C_sf"/>
</dbReference>
<feature type="region of interest" description="A; substrate-binding" evidence="8">
    <location>
        <begin position="1"/>
        <end position="325"/>
    </location>
</feature>
<keyword evidence="12" id="KW-1185">Reference proteome</keyword>
<dbReference type="EMBL" id="CP062983">
    <property type="protein sequence ID" value="QPC84701.1"/>
    <property type="molecule type" value="Genomic_DNA"/>
</dbReference>
<dbReference type="PRINTS" id="PR00775">
    <property type="entry name" value="HEATSHOCK90"/>
</dbReference>
<evidence type="ECO:0000313" key="12">
    <source>
        <dbReference type="Proteomes" id="UP000594468"/>
    </source>
</evidence>
<dbReference type="PANTHER" id="PTHR11528">
    <property type="entry name" value="HEAT SHOCK PROTEIN 90 FAMILY MEMBER"/>
    <property type="match status" value="1"/>
</dbReference>
<feature type="binding site" evidence="9">
    <location>
        <position position="32"/>
    </location>
    <ligand>
        <name>ATP</name>
        <dbReference type="ChEBI" id="CHEBI:30616"/>
    </ligand>
</feature>
<dbReference type="InterPro" id="IPR020575">
    <property type="entry name" value="Hsp90_N"/>
</dbReference>
<evidence type="ECO:0000256" key="3">
    <source>
        <dbReference type="ARBA" id="ARBA00022490"/>
    </source>
</evidence>
<evidence type="ECO:0000256" key="10">
    <source>
        <dbReference type="SAM" id="MobiDB-lite"/>
    </source>
</evidence>
<protein>
    <recommendedName>
        <fullName evidence="8">Chaperone protein HtpG</fullName>
    </recommendedName>
    <alternativeName>
        <fullName evidence="8">Heat shock protein HtpG</fullName>
    </alternativeName>
    <alternativeName>
        <fullName evidence="8">High temperature protein G</fullName>
    </alternativeName>
</protein>
<dbReference type="GO" id="GO:0140662">
    <property type="term" value="F:ATP-dependent protein folding chaperone"/>
    <property type="evidence" value="ECO:0007669"/>
    <property type="project" value="InterPro"/>
</dbReference>
<reference evidence="11 12" key="1">
    <citation type="submission" date="2020-02" db="EMBL/GenBank/DDBJ databases">
        <authorList>
            <person name="Zheng R.K."/>
            <person name="Sun C.M."/>
        </authorList>
    </citation>
    <scope>NUCLEOTIDE SEQUENCE [LARGE SCALE GENOMIC DNA]</scope>
    <source>
        <strain evidence="12">rifampicinis</strain>
    </source>
</reference>
<organism evidence="11 12">
    <name type="scientific">Phototrophicus methaneseepsis</name>
    <dbReference type="NCBI Taxonomy" id="2710758"/>
    <lineage>
        <taxon>Bacteria</taxon>
        <taxon>Bacillati</taxon>
        <taxon>Chloroflexota</taxon>
        <taxon>Candidatus Thermofontia</taxon>
        <taxon>Phototrophicales</taxon>
        <taxon>Phototrophicaceae</taxon>
        <taxon>Phototrophicus</taxon>
    </lineage>
</organism>
<evidence type="ECO:0000256" key="9">
    <source>
        <dbReference type="PIRSR" id="PIRSR002583-1"/>
    </source>
</evidence>
<dbReference type="GO" id="GO:0005524">
    <property type="term" value="F:ATP binding"/>
    <property type="evidence" value="ECO:0007669"/>
    <property type="project" value="UniProtKB-UniRule"/>
</dbReference>
<evidence type="ECO:0000256" key="1">
    <source>
        <dbReference type="ARBA" id="ARBA00004496"/>
    </source>
</evidence>
<dbReference type="Pfam" id="PF13589">
    <property type="entry name" value="HATPase_c_3"/>
    <property type="match status" value="1"/>
</dbReference>
<dbReference type="InterPro" id="IPR037196">
    <property type="entry name" value="HSP90_C"/>
</dbReference>
<keyword evidence="5 8" id="KW-0067">ATP-binding</keyword>
<feature type="compositionally biased region" description="Low complexity" evidence="10">
    <location>
        <begin position="652"/>
        <end position="663"/>
    </location>
</feature>
<proteinExistence type="inferred from homology"/>
<dbReference type="Pfam" id="PF00183">
    <property type="entry name" value="HSP90"/>
    <property type="match status" value="1"/>
</dbReference>
<dbReference type="InterPro" id="IPR001404">
    <property type="entry name" value="Hsp90_fam"/>
</dbReference>
<dbReference type="Gene3D" id="3.30.230.80">
    <property type="match status" value="1"/>
</dbReference>
<feature type="binding site" evidence="9">
    <location>
        <position position="36"/>
    </location>
    <ligand>
        <name>ATP</name>
        <dbReference type="ChEBI" id="CHEBI:30616"/>
    </ligand>
</feature>
<keyword evidence="4 8" id="KW-0547">Nucleotide-binding</keyword>
<evidence type="ECO:0000256" key="5">
    <source>
        <dbReference type="ARBA" id="ARBA00022840"/>
    </source>
</evidence>
<evidence type="ECO:0000256" key="4">
    <source>
        <dbReference type="ARBA" id="ARBA00022741"/>
    </source>
</evidence>
<dbReference type="InterPro" id="IPR020568">
    <property type="entry name" value="Ribosomal_Su5_D2-typ_SF"/>
</dbReference>
<feature type="binding site" evidence="9">
    <location>
        <position position="78"/>
    </location>
    <ligand>
        <name>ATP</name>
        <dbReference type="ChEBI" id="CHEBI:30616"/>
    </ligand>
</feature>